<reference evidence="6 7" key="2">
    <citation type="journal article" date="2003" name="DNA Res.">
        <title>Complete genome structure of Gloeobacter violaceus PCC 7421, a cyanobacterium that lacks thylakoids (supplement).</title>
        <authorList>
            <person name="Nakamura Y."/>
            <person name="Kaneko T."/>
            <person name="Sato S."/>
            <person name="Mimuro M."/>
            <person name="Miyashita H."/>
            <person name="Tsuchiya T."/>
            <person name="Sasamoto S."/>
            <person name="Watanabe A."/>
            <person name="Kawashima K."/>
            <person name="Kishida Y."/>
            <person name="Kiyokawa C."/>
            <person name="Kohara M."/>
            <person name="Matsumoto M."/>
            <person name="Matsuno A."/>
            <person name="Nakazaki N."/>
            <person name="Shimpo S."/>
            <person name="Takeuchi C."/>
            <person name="Yamada M."/>
            <person name="Tabata S."/>
        </authorList>
    </citation>
    <scope>NUCLEOTIDE SEQUENCE [LARGE SCALE GENOMIC DNA]</scope>
    <source>
        <strain evidence="7">ATCC 29082 / PCC 7421</strain>
    </source>
</reference>
<keyword evidence="4" id="KW-1133">Transmembrane helix</keyword>
<keyword evidence="4" id="KW-0812">Transmembrane</keyword>
<dbReference type="PANTHER" id="PTHR10426">
    <property type="entry name" value="STRICTOSIDINE SYNTHASE-RELATED"/>
    <property type="match status" value="1"/>
</dbReference>
<dbReference type="Pfam" id="PF03088">
    <property type="entry name" value="Str_synth"/>
    <property type="match status" value="1"/>
</dbReference>
<dbReference type="GO" id="GO:0016787">
    <property type="term" value="F:hydrolase activity"/>
    <property type="evidence" value="ECO:0000318"/>
    <property type="project" value="GO_Central"/>
</dbReference>
<evidence type="ECO:0000313" key="7">
    <source>
        <dbReference type="Proteomes" id="UP000000557"/>
    </source>
</evidence>
<sequence length="383" mass="41144">MRLEPPKKPRRRRGNALWILAVLVVALIGGGVYLWLVPSPIRAVAWNPPPRPPVVGPLAQNGRLMGADLIGRFAGPAAVAFDRAGRLYTGTEDGKIYRIALAAAGGRTVEVFADTGGRPWGLAFDGAGNLVVADARQGLLAIDAGGKVRVLAKRDGTRALGWLTAVAVAADGRVYFSEASEQPYGRDLYLEVLEARPTGRLLVYDPATNRVQVLATRLALPGGLALASGSTAVLVSEAARYRVMRYRLDGPGTGTGEPWIENLPGYPGGMARDGERFWLTIGEPRIDNIDRVHPNAELKNWLAKLPASWVRGNEKGYGLVLLLDKNGRILESLQDPTGRVNRLSNVEHFGADLYLATSIENGIARVRLAAGRAQSGNGLDRSR</sequence>
<evidence type="ECO:0000259" key="5">
    <source>
        <dbReference type="Pfam" id="PF03088"/>
    </source>
</evidence>
<dbReference type="AlphaFoldDB" id="Q7NGS7"/>
<dbReference type="InterPro" id="IPR018119">
    <property type="entry name" value="Strictosidine_synth_cons-reg"/>
</dbReference>
<dbReference type="PANTHER" id="PTHR10426:SF88">
    <property type="entry name" value="ADIPOCYTE PLASMA MEMBRANE-ASSOCIATED PROTEIN HEMOMUCIN-RELATED"/>
    <property type="match status" value="1"/>
</dbReference>
<protein>
    <submittedName>
        <fullName evidence="6">Glr2811 protein</fullName>
    </submittedName>
</protein>
<dbReference type="STRING" id="251221.gene:10760314"/>
<reference evidence="6 7" key="1">
    <citation type="journal article" date="2003" name="DNA Res.">
        <title>Complete genome structure of Gloeobacter violaceus PCC 7421, a cyanobacterium that lacks thylakoids.</title>
        <authorList>
            <person name="Nakamura Y."/>
            <person name="Kaneko T."/>
            <person name="Sato S."/>
            <person name="Mimuro M."/>
            <person name="Miyashita H."/>
            <person name="Tsuchiya T."/>
            <person name="Sasamoto S."/>
            <person name="Watanabe A."/>
            <person name="Kawashima K."/>
            <person name="Kishida Y."/>
            <person name="Kiyokawa C."/>
            <person name="Kohara M."/>
            <person name="Matsumoto M."/>
            <person name="Matsuno A."/>
            <person name="Nakazaki N."/>
            <person name="Shimpo S."/>
            <person name="Takeuchi C."/>
            <person name="Yamada M."/>
            <person name="Tabata S."/>
        </authorList>
    </citation>
    <scope>NUCLEOTIDE SEQUENCE [LARGE SCALE GENOMIC DNA]</scope>
    <source>
        <strain evidence="7">ATCC 29082 / PCC 7421</strain>
    </source>
</reference>
<dbReference type="Pfam" id="PF20067">
    <property type="entry name" value="SSL_N"/>
    <property type="match status" value="1"/>
</dbReference>
<evidence type="ECO:0000256" key="3">
    <source>
        <dbReference type="ARBA" id="ARBA00023180"/>
    </source>
</evidence>
<keyword evidence="3" id="KW-0325">Glycoprotein</keyword>
<feature type="domain" description="Strictosidine synthase conserved region" evidence="5">
    <location>
        <begin position="166"/>
        <end position="249"/>
    </location>
</feature>
<dbReference type="InParanoid" id="Q7NGS7"/>
<evidence type="ECO:0000256" key="2">
    <source>
        <dbReference type="ARBA" id="ARBA00022553"/>
    </source>
</evidence>
<dbReference type="Proteomes" id="UP000000557">
    <property type="component" value="Chromosome"/>
</dbReference>
<evidence type="ECO:0000256" key="1">
    <source>
        <dbReference type="ARBA" id="ARBA00009191"/>
    </source>
</evidence>
<proteinExistence type="inferred from homology"/>
<comment type="similarity">
    <text evidence="1">Belongs to the strictosidine synthase family.</text>
</comment>
<dbReference type="EnsemblBacteria" id="BAC90752">
    <property type="protein sequence ID" value="BAC90752"/>
    <property type="gene ID" value="BAC90752"/>
</dbReference>
<keyword evidence="4" id="KW-0472">Membrane</keyword>
<dbReference type="eggNOG" id="COG3386">
    <property type="taxonomic scope" value="Bacteria"/>
</dbReference>
<dbReference type="SUPFAM" id="SSF63829">
    <property type="entry name" value="Calcium-dependent phosphotriesterase"/>
    <property type="match status" value="1"/>
</dbReference>
<dbReference type="Gene3D" id="2.120.10.30">
    <property type="entry name" value="TolB, C-terminal domain"/>
    <property type="match status" value="1"/>
</dbReference>
<dbReference type="OrthoDB" id="241638at2"/>
<keyword evidence="2" id="KW-0597">Phosphoprotein</keyword>
<dbReference type="InterPro" id="IPR011042">
    <property type="entry name" value="6-blade_b-propeller_TolB-like"/>
</dbReference>
<dbReference type="KEGG" id="gvi:glr2811"/>
<name>Q7NGS7_GLOVI</name>
<gene>
    <name evidence="6" type="ordered locus">glr2811</name>
</gene>
<keyword evidence="7" id="KW-1185">Reference proteome</keyword>
<dbReference type="EMBL" id="BA000045">
    <property type="protein sequence ID" value="BAC90752.1"/>
    <property type="molecule type" value="Genomic_DNA"/>
</dbReference>
<organism evidence="6 7">
    <name type="scientific">Gloeobacter violaceus (strain ATCC 29082 / PCC 7421)</name>
    <dbReference type="NCBI Taxonomy" id="251221"/>
    <lineage>
        <taxon>Bacteria</taxon>
        <taxon>Bacillati</taxon>
        <taxon>Cyanobacteriota</taxon>
        <taxon>Cyanophyceae</taxon>
        <taxon>Gloeobacterales</taxon>
        <taxon>Gloeobacteraceae</taxon>
        <taxon>Gloeobacter</taxon>
    </lineage>
</organism>
<dbReference type="HOGENOM" id="CLU_023267_0_1_3"/>
<feature type="transmembrane region" description="Helical" evidence="4">
    <location>
        <begin position="16"/>
        <end position="36"/>
    </location>
</feature>
<accession>Q7NGS7</accession>
<evidence type="ECO:0000313" key="6">
    <source>
        <dbReference type="EMBL" id="BAC90752.1"/>
    </source>
</evidence>
<evidence type="ECO:0000256" key="4">
    <source>
        <dbReference type="SAM" id="Phobius"/>
    </source>
</evidence>